<sequence length="385" mass="43421">MSFNTVHQSEVPLELIDGIAAGCNADDVKTLQAMCLASKTMRFSALRFLFSEITLFSVEDFHTWFDMLARTPALGLFVKLEFCVPPSEVLQETVSMPVTFPRCPHRSLSVDVPNMTALHISAAFRNFEEASRLLGTCSGKLETLSLAVQVDIIGQLELTSQPQLDLTGLERLIIPYATPETFLVGLLDHPSPVGLKSLEFGTEIPCPILFEKALALGAHSLQHLIVYPSHAYLEKLRHLTSSSFTSWIDGRSEISAFVNALSATPNMATLVFRIVFHRYSEHGPEFLRNNIIQQWEQLAKDVERKFPQLGRLIIQFLASQRWRGSGVAFISLHDRANIRQTIETLVRERVIGTLRDRLLLEWLVFEWRQNEAKPAAYDASGMRLR</sequence>
<dbReference type="EMBL" id="JARJLG010000098">
    <property type="protein sequence ID" value="KAJ7746461.1"/>
    <property type="molecule type" value="Genomic_DNA"/>
</dbReference>
<proteinExistence type="predicted"/>
<keyword evidence="2" id="KW-1185">Reference proteome</keyword>
<name>A0AAD7INW4_9AGAR</name>
<evidence type="ECO:0000313" key="2">
    <source>
        <dbReference type="Proteomes" id="UP001215280"/>
    </source>
</evidence>
<protein>
    <submittedName>
        <fullName evidence="1">Uncharacterized protein</fullName>
    </submittedName>
</protein>
<evidence type="ECO:0000313" key="1">
    <source>
        <dbReference type="EMBL" id="KAJ7746461.1"/>
    </source>
</evidence>
<comment type="caution">
    <text evidence="1">The sequence shown here is derived from an EMBL/GenBank/DDBJ whole genome shotgun (WGS) entry which is preliminary data.</text>
</comment>
<dbReference type="AlphaFoldDB" id="A0AAD7INW4"/>
<organism evidence="1 2">
    <name type="scientific">Mycena maculata</name>
    <dbReference type="NCBI Taxonomy" id="230809"/>
    <lineage>
        <taxon>Eukaryota</taxon>
        <taxon>Fungi</taxon>
        <taxon>Dikarya</taxon>
        <taxon>Basidiomycota</taxon>
        <taxon>Agaricomycotina</taxon>
        <taxon>Agaricomycetes</taxon>
        <taxon>Agaricomycetidae</taxon>
        <taxon>Agaricales</taxon>
        <taxon>Marasmiineae</taxon>
        <taxon>Mycenaceae</taxon>
        <taxon>Mycena</taxon>
    </lineage>
</organism>
<dbReference type="Proteomes" id="UP001215280">
    <property type="component" value="Unassembled WGS sequence"/>
</dbReference>
<accession>A0AAD7INW4</accession>
<reference evidence="1" key="1">
    <citation type="submission" date="2023-03" db="EMBL/GenBank/DDBJ databases">
        <title>Massive genome expansion in bonnet fungi (Mycena s.s.) driven by repeated elements and novel gene families across ecological guilds.</title>
        <authorList>
            <consortium name="Lawrence Berkeley National Laboratory"/>
            <person name="Harder C.B."/>
            <person name="Miyauchi S."/>
            <person name="Viragh M."/>
            <person name="Kuo A."/>
            <person name="Thoen E."/>
            <person name="Andreopoulos B."/>
            <person name="Lu D."/>
            <person name="Skrede I."/>
            <person name="Drula E."/>
            <person name="Henrissat B."/>
            <person name="Morin E."/>
            <person name="Kohler A."/>
            <person name="Barry K."/>
            <person name="LaButti K."/>
            <person name="Morin E."/>
            <person name="Salamov A."/>
            <person name="Lipzen A."/>
            <person name="Mereny Z."/>
            <person name="Hegedus B."/>
            <person name="Baldrian P."/>
            <person name="Stursova M."/>
            <person name="Weitz H."/>
            <person name="Taylor A."/>
            <person name="Grigoriev I.V."/>
            <person name="Nagy L.G."/>
            <person name="Martin F."/>
            <person name="Kauserud H."/>
        </authorList>
    </citation>
    <scope>NUCLEOTIDE SEQUENCE</scope>
    <source>
        <strain evidence="1">CBHHK188m</strain>
    </source>
</reference>
<gene>
    <name evidence="1" type="ORF">DFH07DRAFT_832601</name>
</gene>